<dbReference type="GeneTree" id="ENSGT01010000222294"/>
<sequence length="320" mass="36424">MLCCGTVSVVLGQNGWSVTYTNQSICALKGSTVEMTCSFSYPRGHKVTSTFWFTKIETEDLGQDPEYAGHLEYHGDKKKDCTLKITDLRERDSATYKFRLLTDQEGGTFTEENNDVVPLTLDVVLEMDPTSVSEGERVTLRCRTKCTLDPITAFSWYKNGQPIPNSNIYSPVYILFSVSSEDTGRYSCSVEGHEDPPSAEETLTVTCKYIWDFNVQFDILTMLILEYRIDCFTHKYIYQYIFYDANPPVDKYTWYKKNVTSPKASGQSYSITNILSEDRGEYYCEAQNGRGSMNSTALMIIVAGKVTSSKLQYKMMFNKK</sequence>
<evidence type="ECO:0000259" key="1">
    <source>
        <dbReference type="PROSITE" id="PS50835"/>
    </source>
</evidence>
<evidence type="ECO:0000313" key="2">
    <source>
        <dbReference type="Ensembl" id="ENSOMYP00000108536.1"/>
    </source>
</evidence>
<dbReference type="Gene3D" id="2.60.40.10">
    <property type="entry name" value="Immunoglobulins"/>
    <property type="match status" value="3"/>
</dbReference>
<keyword evidence="3" id="KW-1185">Reference proteome</keyword>
<reference evidence="2" key="3">
    <citation type="submission" date="2025-09" db="UniProtKB">
        <authorList>
            <consortium name="Ensembl"/>
        </authorList>
    </citation>
    <scope>IDENTIFICATION</scope>
</reference>
<feature type="domain" description="Ig-like" evidence="1">
    <location>
        <begin position="118"/>
        <end position="204"/>
    </location>
</feature>
<dbReference type="Ensembl" id="ENSOMYT00000153666.1">
    <property type="protein sequence ID" value="ENSOMYP00000108536.1"/>
    <property type="gene ID" value="ENSOMYG00000061918.1"/>
</dbReference>
<dbReference type="InterPro" id="IPR036179">
    <property type="entry name" value="Ig-like_dom_sf"/>
</dbReference>
<dbReference type="PROSITE" id="PS50835">
    <property type="entry name" value="IG_LIKE"/>
    <property type="match status" value="2"/>
</dbReference>
<dbReference type="SUPFAM" id="SSF48726">
    <property type="entry name" value="Immunoglobulin"/>
    <property type="match status" value="2"/>
</dbReference>
<reference evidence="2" key="1">
    <citation type="submission" date="2020-07" db="EMBL/GenBank/DDBJ databases">
        <title>A long reads based de novo assembly of the rainbow trout Arlee double haploid line genome.</title>
        <authorList>
            <person name="Gao G."/>
            <person name="Palti Y."/>
        </authorList>
    </citation>
    <scope>NUCLEOTIDE SEQUENCE [LARGE SCALE GENOMIC DNA]</scope>
</reference>
<name>A0A8K9UNG0_ONCMY</name>
<dbReference type="SMART" id="SM00408">
    <property type="entry name" value="IGc2"/>
    <property type="match status" value="2"/>
</dbReference>
<dbReference type="Proteomes" id="UP000694395">
    <property type="component" value="Chromosome 13"/>
</dbReference>
<evidence type="ECO:0000313" key="3">
    <source>
        <dbReference type="Proteomes" id="UP000694395"/>
    </source>
</evidence>
<dbReference type="InterPro" id="IPR003598">
    <property type="entry name" value="Ig_sub2"/>
</dbReference>
<dbReference type="InterPro" id="IPR003599">
    <property type="entry name" value="Ig_sub"/>
</dbReference>
<dbReference type="InterPro" id="IPR013783">
    <property type="entry name" value="Ig-like_fold"/>
</dbReference>
<dbReference type="Pfam" id="PF13895">
    <property type="entry name" value="Ig_2"/>
    <property type="match status" value="2"/>
</dbReference>
<organism evidence="2 3">
    <name type="scientific">Oncorhynchus mykiss</name>
    <name type="common">Rainbow trout</name>
    <name type="synonym">Salmo gairdneri</name>
    <dbReference type="NCBI Taxonomy" id="8022"/>
    <lineage>
        <taxon>Eukaryota</taxon>
        <taxon>Metazoa</taxon>
        <taxon>Chordata</taxon>
        <taxon>Craniata</taxon>
        <taxon>Vertebrata</taxon>
        <taxon>Euteleostomi</taxon>
        <taxon>Actinopterygii</taxon>
        <taxon>Neopterygii</taxon>
        <taxon>Teleostei</taxon>
        <taxon>Protacanthopterygii</taxon>
        <taxon>Salmoniformes</taxon>
        <taxon>Salmonidae</taxon>
        <taxon>Salmoninae</taxon>
        <taxon>Oncorhynchus</taxon>
    </lineage>
</organism>
<dbReference type="PANTHER" id="PTHR46013:SF4">
    <property type="entry name" value="B-CELL RECEPTOR CD22-RELATED"/>
    <property type="match status" value="1"/>
</dbReference>
<reference evidence="2" key="2">
    <citation type="submission" date="2025-08" db="UniProtKB">
        <authorList>
            <consortium name="Ensembl"/>
        </authorList>
    </citation>
    <scope>IDENTIFICATION</scope>
</reference>
<dbReference type="InterPro" id="IPR007110">
    <property type="entry name" value="Ig-like_dom"/>
</dbReference>
<proteinExistence type="predicted"/>
<protein>
    <recommendedName>
        <fullName evidence="1">Ig-like domain-containing protein</fullName>
    </recommendedName>
</protein>
<dbReference type="SMART" id="SM00409">
    <property type="entry name" value="IG"/>
    <property type="match status" value="3"/>
</dbReference>
<feature type="domain" description="Ig-like" evidence="1">
    <location>
        <begin position="229"/>
        <end position="300"/>
    </location>
</feature>
<dbReference type="PANTHER" id="PTHR46013">
    <property type="entry name" value="VASCULAR CELL ADHESION MOLECULE 1"/>
    <property type="match status" value="1"/>
</dbReference>
<dbReference type="AlphaFoldDB" id="A0A8K9UNG0"/>
<accession>A0A8K9UNG0</accession>